<sequence>MVAYDFVLFSLCDGKRAETDDTVSNTPATLETFAERIACTLWNITFQPAYHFEFWLILSLFIQNLQKGITGWLVMLDMVATTIFGLNHGKPQFLKEVNTHKSLQFFSC</sequence>
<dbReference type="Proteomes" id="UP001177003">
    <property type="component" value="Chromosome 7"/>
</dbReference>
<evidence type="ECO:0000313" key="1">
    <source>
        <dbReference type="EMBL" id="CAI9292652.1"/>
    </source>
</evidence>
<organism evidence="1 2">
    <name type="scientific">Lactuca saligna</name>
    <name type="common">Willowleaf lettuce</name>
    <dbReference type="NCBI Taxonomy" id="75948"/>
    <lineage>
        <taxon>Eukaryota</taxon>
        <taxon>Viridiplantae</taxon>
        <taxon>Streptophyta</taxon>
        <taxon>Embryophyta</taxon>
        <taxon>Tracheophyta</taxon>
        <taxon>Spermatophyta</taxon>
        <taxon>Magnoliopsida</taxon>
        <taxon>eudicotyledons</taxon>
        <taxon>Gunneridae</taxon>
        <taxon>Pentapetalae</taxon>
        <taxon>asterids</taxon>
        <taxon>campanulids</taxon>
        <taxon>Asterales</taxon>
        <taxon>Asteraceae</taxon>
        <taxon>Cichorioideae</taxon>
        <taxon>Cichorieae</taxon>
        <taxon>Lactucinae</taxon>
        <taxon>Lactuca</taxon>
    </lineage>
</organism>
<reference evidence="1" key="1">
    <citation type="submission" date="2023-04" db="EMBL/GenBank/DDBJ databases">
        <authorList>
            <person name="Vijverberg K."/>
            <person name="Xiong W."/>
            <person name="Schranz E."/>
        </authorList>
    </citation>
    <scope>NUCLEOTIDE SEQUENCE</scope>
</reference>
<evidence type="ECO:0000313" key="2">
    <source>
        <dbReference type="Proteomes" id="UP001177003"/>
    </source>
</evidence>
<proteinExistence type="predicted"/>
<keyword evidence="2" id="KW-1185">Reference proteome</keyword>
<protein>
    <submittedName>
        <fullName evidence="1">Uncharacterized protein</fullName>
    </submittedName>
</protein>
<dbReference type="AlphaFoldDB" id="A0AA35ZIM6"/>
<name>A0AA35ZIM6_LACSI</name>
<accession>A0AA35ZIM6</accession>
<dbReference type="EMBL" id="OX465083">
    <property type="protein sequence ID" value="CAI9292652.1"/>
    <property type="molecule type" value="Genomic_DNA"/>
</dbReference>
<gene>
    <name evidence="1" type="ORF">LSALG_LOCUS31712</name>
</gene>